<organism evidence="3">
    <name type="scientific">Tanacetum cinerariifolium</name>
    <name type="common">Dalmatian daisy</name>
    <name type="synonym">Chrysanthemum cinerariifolium</name>
    <dbReference type="NCBI Taxonomy" id="118510"/>
    <lineage>
        <taxon>Eukaryota</taxon>
        <taxon>Viridiplantae</taxon>
        <taxon>Streptophyta</taxon>
        <taxon>Embryophyta</taxon>
        <taxon>Tracheophyta</taxon>
        <taxon>Spermatophyta</taxon>
        <taxon>Magnoliopsida</taxon>
        <taxon>eudicotyledons</taxon>
        <taxon>Gunneridae</taxon>
        <taxon>Pentapetalae</taxon>
        <taxon>asterids</taxon>
        <taxon>campanulids</taxon>
        <taxon>Asterales</taxon>
        <taxon>Asteraceae</taxon>
        <taxon>Asteroideae</taxon>
        <taxon>Anthemideae</taxon>
        <taxon>Anthemidinae</taxon>
        <taxon>Tanacetum</taxon>
    </lineage>
</organism>
<keyword evidence="1" id="KW-0862">Zinc</keyword>
<reference evidence="3" key="1">
    <citation type="journal article" date="2019" name="Sci. Rep.">
        <title>Draft genome of Tanacetum cinerariifolium, the natural source of mosquito coil.</title>
        <authorList>
            <person name="Yamashiro T."/>
            <person name="Shiraishi A."/>
            <person name="Satake H."/>
            <person name="Nakayama K."/>
        </authorList>
    </citation>
    <scope>NUCLEOTIDE SEQUENCE</scope>
</reference>
<evidence type="ECO:0000259" key="2">
    <source>
        <dbReference type="PROSITE" id="PS50158"/>
    </source>
</evidence>
<dbReference type="InterPro" id="IPR036875">
    <property type="entry name" value="Znf_CCHC_sf"/>
</dbReference>
<dbReference type="GO" id="GO:0003676">
    <property type="term" value="F:nucleic acid binding"/>
    <property type="evidence" value="ECO:0007669"/>
    <property type="project" value="InterPro"/>
</dbReference>
<sequence length="165" mass="18732">MTLYNSLPRKEYERVFMCKTAKEVWHTLIITHQGISQVKNCKINLLTHEYDKFSISNAETIDNGFTSDSQDGSDEDIDKEEEAEAFNLLAKNFCKFFQKRNSFGNKGGESSKPNGACYNCGIEGHFTSECRKPKENKAFTRGAWSDSEDGDEHQNDMTCLMAIDS</sequence>
<dbReference type="PANTHER" id="PTHR34676">
    <property type="entry name" value="DUF4219 DOMAIN-CONTAINING PROTEIN-RELATED"/>
    <property type="match status" value="1"/>
</dbReference>
<evidence type="ECO:0000313" key="3">
    <source>
        <dbReference type="EMBL" id="GEU93786.1"/>
    </source>
</evidence>
<feature type="domain" description="CCHC-type" evidence="2">
    <location>
        <begin position="117"/>
        <end position="132"/>
    </location>
</feature>
<dbReference type="InterPro" id="IPR001878">
    <property type="entry name" value="Znf_CCHC"/>
</dbReference>
<dbReference type="AlphaFoldDB" id="A0A6L2P608"/>
<dbReference type="EMBL" id="BKCJ010010929">
    <property type="protein sequence ID" value="GEU93786.1"/>
    <property type="molecule type" value="Genomic_DNA"/>
</dbReference>
<dbReference type="GO" id="GO:0008270">
    <property type="term" value="F:zinc ion binding"/>
    <property type="evidence" value="ECO:0007669"/>
    <property type="project" value="UniProtKB-KW"/>
</dbReference>
<dbReference type="PROSITE" id="PS50158">
    <property type="entry name" value="ZF_CCHC"/>
    <property type="match status" value="1"/>
</dbReference>
<dbReference type="Gene3D" id="4.10.60.10">
    <property type="entry name" value="Zinc finger, CCHC-type"/>
    <property type="match status" value="1"/>
</dbReference>
<dbReference type="SMART" id="SM00343">
    <property type="entry name" value="ZnF_C2HC"/>
    <property type="match status" value="1"/>
</dbReference>
<dbReference type="Pfam" id="PF00098">
    <property type="entry name" value="zf-CCHC"/>
    <property type="match status" value="1"/>
</dbReference>
<keyword evidence="1" id="KW-0863">Zinc-finger</keyword>
<protein>
    <submittedName>
        <fullName evidence="3">Zf-CCHC domain-containing protein/DUF4219 domain-containing protein/UBN2 domain-containing protein</fullName>
    </submittedName>
</protein>
<dbReference type="SUPFAM" id="SSF57756">
    <property type="entry name" value="Retrovirus zinc finger-like domains"/>
    <property type="match status" value="1"/>
</dbReference>
<proteinExistence type="predicted"/>
<comment type="caution">
    <text evidence="3">The sequence shown here is derived from an EMBL/GenBank/DDBJ whole genome shotgun (WGS) entry which is preliminary data.</text>
</comment>
<evidence type="ECO:0000256" key="1">
    <source>
        <dbReference type="PROSITE-ProRule" id="PRU00047"/>
    </source>
</evidence>
<accession>A0A6L2P608</accession>
<keyword evidence="1" id="KW-0479">Metal-binding</keyword>
<dbReference type="PANTHER" id="PTHR34676:SF8">
    <property type="entry name" value="TRANSMEMBRANE PROTEIN"/>
    <property type="match status" value="1"/>
</dbReference>
<name>A0A6L2P608_TANCI</name>
<gene>
    <name evidence="3" type="ORF">Tci_065764</name>
</gene>